<name>A0A9P5MWE9_9AGAM</name>
<evidence type="ECO:0000256" key="4">
    <source>
        <dbReference type="ARBA" id="ARBA00022989"/>
    </source>
</evidence>
<organism evidence="7 8">
    <name type="scientific">Russula ochroleuca</name>
    <dbReference type="NCBI Taxonomy" id="152965"/>
    <lineage>
        <taxon>Eukaryota</taxon>
        <taxon>Fungi</taxon>
        <taxon>Dikarya</taxon>
        <taxon>Basidiomycota</taxon>
        <taxon>Agaricomycotina</taxon>
        <taxon>Agaricomycetes</taxon>
        <taxon>Russulales</taxon>
        <taxon>Russulaceae</taxon>
        <taxon>Russula</taxon>
    </lineage>
</organism>
<keyword evidence="5 6" id="KW-0472">Membrane</keyword>
<dbReference type="AlphaFoldDB" id="A0A9P5MWE9"/>
<reference evidence="7" key="1">
    <citation type="submission" date="2019-10" db="EMBL/GenBank/DDBJ databases">
        <authorList>
            <consortium name="DOE Joint Genome Institute"/>
            <person name="Kuo A."/>
            <person name="Miyauchi S."/>
            <person name="Kiss E."/>
            <person name="Drula E."/>
            <person name="Kohler A."/>
            <person name="Sanchez-Garcia M."/>
            <person name="Andreopoulos B."/>
            <person name="Barry K.W."/>
            <person name="Bonito G."/>
            <person name="Buee M."/>
            <person name="Carver A."/>
            <person name="Chen C."/>
            <person name="Cichocki N."/>
            <person name="Clum A."/>
            <person name="Culley D."/>
            <person name="Crous P.W."/>
            <person name="Fauchery L."/>
            <person name="Girlanda M."/>
            <person name="Hayes R."/>
            <person name="Keri Z."/>
            <person name="LaButti K."/>
            <person name="Lipzen A."/>
            <person name="Lombard V."/>
            <person name="Magnuson J."/>
            <person name="Maillard F."/>
            <person name="Morin E."/>
            <person name="Murat C."/>
            <person name="Nolan M."/>
            <person name="Ohm R."/>
            <person name="Pangilinan J."/>
            <person name="Pereira M."/>
            <person name="Perotto S."/>
            <person name="Peter M."/>
            <person name="Riley R."/>
            <person name="Sitrit Y."/>
            <person name="Stielow B."/>
            <person name="Szollosi G."/>
            <person name="Zifcakova L."/>
            <person name="Stursova M."/>
            <person name="Spatafora J.W."/>
            <person name="Tedersoo L."/>
            <person name="Vaario L.-M."/>
            <person name="Yamada A."/>
            <person name="Yan M."/>
            <person name="Wang P."/>
            <person name="Xu J."/>
            <person name="Bruns T."/>
            <person name="Baldrian P."/>
            <person name="Vilgalys R."/>
            <person name="Henrissat B."/>
            <person name="Grigoriev I.V."/>
            <person name="Hibbett D."/>
            <person name="Nagy L.G."/>
            <person name="Martin F.M."/>
        </authorList>
    </citation>
    <scope>NUCLEOTIDE SEQUENCE</scope>
    <source>
        <strain evidence="7">Prilba</strain>
    </source>
</reference>
<feature type="transmembrane region" description="Helical" evidence="6">
    <location>
        <begin position="527"/>
        <end position="550"/>
    </location>
</feature>
<sequence length="587" mass="64036">MASMHYGTPSSLPSDYALLSRYASARGITNSDEPIDDLHDLTEPTDVLDDILDDVIPNRPAIRRSSFTSPYLRPLQPKLPEPYASRVSVPDEYTPLLVPRIEEEVSPSTDPVHPQSTAKIYRDEFRILSKYTLPVFGTHVLEYSLSIASVISIGHLSTVALAACTLGTMTASVTGYSIIQGLTSTLDTMLPSAWTSPQPQLVGLWTQRMAVVVSGFLIPIYFLWFNAESILLFLHQQPDVAHLAALYLKYASIGLPAYAFNCVSRRYFQSQGLFAVPTQIILVVAPINVILNYLLVWGPEPIALGFIGAPLATAISFNLISIASIVYGIFFVPHTAWHPFCRRSFTSLGVLVRLGMGGVGQTASEWWCWELIGLAASLLGPTVLAAQSVLLVSASTTFQAPFALGVASAVRIGNLLGEQNAHRAGVATNVAMLLALILAGISSALFLIFRNQWGYLFNDDPSVVKLVASILPVVALFQVFDSLSGVSGGILRARGKQFTGALLNLSAYYMLGLPIGLWLAFRRNMGLHGLWYGLTVSLIYGATVGVWLALKTDWNREVQKVQKRLAVDKANWDEDMMREGEGESARV</sequence>
<evidence type="ECO:0000256" key="2">
    <source>
        <dbReference type="ARBA" id="ARBA00010199"/>
    </source>
</evidence>
<evidence type="ECO:0000256" key="5">
    <source>
        <dbReference type="ARBA" id="ARBA00023136"/>
    </source>
</evidence>
<keyword evidence="8" id="KW-1185">Reference proteome</keyword>
<dbReference type="EMBL" id="WHVB01000008">
    <property type="protein sequence ID" value="KAF8480325.1"/>
    <property type="molecule type" value="Genomic_DNA"/>
</dbReference>
<evidence type="ECO:0000256" key="6">
    <source>
        <dbReference type="SAM" id="Phobius"/>
    </source>
</evidence>
<dbReference type="OrthoDB" id="2126698at2759"/>
<proteinExistence type="inferred from homology"/>
<keyword evidence="3 6" id="KW-0812">Transmembrane</keyword>
<evidence type="ECO:0000313" key="8">
    <source>
        <dbReference type="Proteomes" id="UP000759537"/>
    </source>
</evidence>
<dbReference type="Proteomes" id="UP000759537">
    <property type="component" value="Unassembled WGS sequence"/>
</dbReference>
<feature type="transmembrane region" description="Helical" evidence="6">
    <location>
        <begin position="210"/>
        <end position="234"/>
    </location>
</feature>
<feature type="transmembrane region" description="Helical" evidence="6">
    <location>
        <begin position="240"/>
        <end position="260"/>
    </location>
</feature>
<accession>A0A9P5MWE9</accession>
<dbReference type="PANTHER" id="PTHR11206">
    <property type="entry name" value="MULTIDRUG RESISTANCE PROTEIN"/>
    <property type="match status" value="1"/>
</dbReference>
<keyword evidence="4 6" id="KW-1133">Transmembrane helix</keyword>
<dbReference type="InterPro" id="IPR002528">
    <property type="entry name" value="MATE_fam"/>
</dbReference>
<evidence type="ECO:0000313" key="7">
    <source>
        <dbReference type="EMBL" id="KAF8480325.1"/>
    </source>
</evidence>
<comment type="caution">
    <text evidence="7">The sequence shown here is derived from an EMBL/GenBank/DDBJ whole genome shotgun (WGS) entry which is preliminary data.</text>
</comment>
<reference evidence="7" key="2">
    <citation type="journal article" date="2020" name="Nat. Commun.">
        <title>Large-scale genome sequencing of mycorrhizal fungi provides insights into the early evolution of symbiotic traits.</title>
        <authorList>
            <person name="Miyauchi S."/>
            <person name="Kiss E."/>
            <person name="Kuo A."/>
            <person name="Drula E."/>
            <person name="Kohler A."/>
            <person name="Sanchez-Garcia M."/>
            <person name="Morin E."/>
            <person name="Andreopoulos B."/>
            <person name="Barry K.W."/>
            <person name="Bonito G."/>
            <person name="Buee M."/>
            <person name="Carver A."/>
            <person name="Chen C."/>
            <person name="Cichocki N."/>
            <person name="Clum A."/>
            <person name="Culley D."/>
            <person name="Crous P.W."/>
            <person name="Fauchery L."/>
            <person name="Girlanda M."/>
            <person name="Hayes R.D."/>
            <person name="Keri Z."/>
            <person name="LaButti K."/>
            <person name="Lipzen A."/>
            <person name="Lombard V."/>
            <person name="Magnuson J."/>
            <person name="Maillard F."/>
            <person name="Murat C."/>
            <person name="Nolan M."/>
            <person name="Ohm R.A."/>
            <person name="Pangilinan J."/>
            <person name="Pereira M.F."/>
            <person name="Perotto S."/>
            <person name="Peter M."/>
            <person name="Pfister S."/>
            <person name="Riley R."/>
            <person name="Sitrit Y."/>
            <person name="Stielow J.B."/>
            <person name="Szollosi G."/>
            <person name="Zifcakova L."/>
            <person name="Stursova M."/>
            <person name="Spatafora J.W."/>
            <person name="Tedersoo L."/>
            <person name="Vaario L.M."/>
            <person name="Yamada A."/>
            <person name="Yan M."/>
            <person name="Wang P."/>
            <person name="Xu J."/>
            <person name="Bruns T."/>
            <person name="Baldrian P."/>
            <person name="Vilgalys R."/>
            <person name="Dunand C."/>
            <person name="Henrissat B."/>
            <person name="Grigoriev I.V."/>
            <person name="Hibbett D."/>
            <person name="Nagy L.G."/>
            <person name="Martin F.M."/>
        </authorList>
    </citation>
    <scope>NUCLEOTIDE SEQUENCE</scope>
    <source>
        <strain evidence="7">Prilba</strain>
    </source>
</reference>
<evidence type="ECO:0000256" key="1">
    <source>
        <dbReference type="ARBA" id="ARBA00004141"/>
    </source>
</evidence>
<comment type="similarity">
    <text evidence="2">Belongs to the multi antimicrobial extrusion (MATE) (TC 2.A.66.1) family.</text>
</comment>
<feature type="transmembrane region" description="Helical" evidence="6">
    <location>
        <begin position="430"/>
        <end position="450"/>
    </location>
</feature>
<evidence type="ECO:0000256" key="3">
    <source>
        <dbReference type="ARBA" id="ARBA00022692"/>
    </source>
</evidence>
<feature type="transmembrane region" description="Helical" evidence="6">
    <location>
        <begin position="501"/>
        <end position="521"/>
    </location>
</feature>
<comment type="subcellular location">
    <subcellularLocation>
        <location evidence="1">Membrane</location>
        <topology evidence="1">Multi-pass membrane protein</topology>
    </subcellularLocation>
</comment>
<protein>
    <submittedName>
        <fullName evidence="7">MATE efflux family protein</fullName>
    </submittedName>
</protein>
<gene>
    <name evidence="7" type="ORF">DFH94DRAFT_692652</name>
</gene>
<dbReference type="Pfam" id="PF01554">
    <property type="entry name" value="MatE"/>
    <property type="match status" value="2"/>
</dbReference>
<dbReference type="InterPro" id="IPR045069">
    <property type="entry name" value="MATE_euk"/>
</dbReference>
<feature type="transmembrane region" description="Helical" evidence="6">
    <location>
        <begin position="272"/>
        <end position="296"/>
    </location>
</feature>
<dbReference type="GO" id="GO:0016020">
    <property type="term" value="C:membrane"/>
    <property type="evidence" value="ECO:0007669"/>
    <property type="project" value="UniProtKB-SubCell"/>
</dbReference>
<dbReference type="CDD" id="cd13132">
    <property type="entry name" value="MATE_eukaryotic"/>
    <property type="match status" value="1"/>
</dbReference>
<feature type="transmembrane region" description="Helical" evidence="6">
    <location>
        <begin position="302"/>
        <end position="332"/>
    </location>
</feature>
<dbReference type="GO" id="GO:0042910">
    <property type="term" value="F:xenobiotic transmembrane transporter activity"/>
    <property type="evidence" value="ECO:0007669"/>
    <property type="project" value="InterPro"/>
</dbReference>
<feature type="transmembrane region" description="Helical" evidence="6">
    <location>
        <begin position="462"/>
        <end position="480"/>
    </location>
</feature>
<dbReference type="GO" id="GO:1990961">
    <property type="term" value="P:xenobiotic detoxification by transmembrane export across the plasma membrane"/>
    <property type="evidence" value="ECO:0007669"/>
    <property type="project" value="InterPro"/>
</dbReference>
<dbReference type="NCBIfam" id="TIGR00797">
    <property type="entry name" value="matE"/>
    <property type="match status" value="1"/>
</dbReference>
<dbReference type="GO" id="GO:0015297">
    <property type="term" value="F:antiporter activity"/>
    <property type="evidence" value="ECO:0007669"/>
    <property type="project" value="InterPro"/>
</dbReference>